<organism evidence="3 4">
    <name type="scientific">Comamonas flocculans</name>
    <dbReference type="NCBI Taxonomy" id="2597701"/>
    <lineage>
        <taxon>Bacteria</taxon>
        <taxon>Pseudomonadati</taxon>
        <taxon>Pseudomonadota</taxon>
        <taxon>Betaproteobacteria</taxon>
        <taxon>Burkholderiales</taxon>
        <taxon>Comamonadaceae</taxon>
        <taxon>Comamonas</taxon>
    </lineage>
</organism>
<gene>
    <name evidence="3" type="ORF">FOZ74_07870</name>
</gene>
<feature type="transmembrane region" description="Helical" evidence="2">
    <location>
        <begin position="6"/>
        <end position="29"/>
    </location>
</feature>
<feature type="transmembrane region" description="Helical" evidence="2">
    <location>
        <begin position="58"/>
        <end position="80"/>
    </location>
</feature>
<name>A0A5B8RTX9_9BURK</name>
<dbReference type="OrthoDB" id="9971642at2"/>
<dbReference type="RefSeq" id="WP_146912543.1">
    <property type="nucleotide sequence ID" value="NZ_CP042344.1"/>
</dbReference>
<feature type="region of interest" description="Disordered" evidence="1">
    <location>
        <begin position="169"/>
        <end position="195"/>
    </location>
</feature>
<keyword evidence="4" id="KW-1185">Reference proteome</keyword>
<evidence type="ECO:0000313" key="3">
    <source>
        <dbReference type="EMBL" id="QEA12950.1"/>
    </source>
</evidence>
<dbReference type="Proteomes" id="UP000321199">
    <property type="component" value="Chromosome"/>
</dbReference>
<evidence type="ECO:0000256" key="2">
    <source>
        <dbReference type="SAM" id="Phobius"/>
    </source>
</evidence>
<dbReference type="EMBL" id="CP042344">
    <property type="protein sequence ID" value="QEA12950.1"/>
    <property type="molecule type" value="Genomic_DNA"/>
</dbReference>
<evidence type="ECO:0000313" key="4">
    <source>
        <dbReference type="Proteomes" id="UP000321199"/>
    </source>
</evidence>
<protein>
    <submittedName>
        <fullName evidence="3">SHOCT domain-containing protein</fullName>
    </submittedName>
</protein>
<keyword evidence="2" id="KW-1133">Transmembrane helix</keyword>
<dbReference type="AlphaFoldDB" id="A0A5B8RTX9"/>
<feature type="transmembrane region" description="Helical" evidence="2">
    <location>
        <begin position="127"/>
        <end position="151"/>
    </location>
</feature>
<accession>A0A5B8RTX9</accession>
<sequence>MSDSHLFEWLGLAGLVIPVLIWLVVALVMRRVFARVFGLAGFRIGGSLPGRLFPKARWIVRAGLSLFAGLMIATAVGAVFPPVVLPAASLICDGAVELHSQGYSYKPGQRGVSHVISCTQADGRSEAITLATIGVAWLGYSAALFALASLWHLLGSAALRKGDDDAQDFSLPGLGAPPAGPSFTGSPQGHTNPPGAFTTMRTTVSVDDAAKLQGLAGLSDVLRQTLGGKMAEMVGEALEQARNQPRDGRPIVIDGGTHILQGGGQDAASRLRALQALRDQGLVTGAEYEAKRADILSRL</sequence>
<evidence type="ECO:0000256" key="1">
    <source>
        <dbReference type="SAM" id="MobiDB-lite"/>
    </source>
</evidence>
<reference evidence="3 4" key="1">
    <citation type="submission" date="2019-07" db="EMBL/GenBank/DDBJ databases">
        <title>Complete genome sequence of Comamonas sp. NLF 7-7 isolated from livestock.</title>
        <authorList>
            <person name="Kim D.H."/>
            <person name="Kim J.G."/>
        </authorList>
    </citation>
    <scope>NUCLEOTIDE SEQUENCE [LARGE SCALE GENOMIC DNA]</scope>
    <source>
        <strain evidence="3 4">NLF 7-7</strain>
    </source>
</reference>
<keyword evidence="2" id="KW-0812">Transmembrane</keyword>
<keyword evidence="2" id="KW-0472">Membrane</keyword>
<dbReference type="KEGG" id="cof:FOZ74_07870"/>
<proteinExistence type="predicted"/>